<protein>
    <submittedName>
        <fullName evidence="4">Filamentous hemagglutinin family N-terminal domain-containing protein</fullName>
    </submittedName>
</protein>
<accession>A0A239FE37</accession>
<organism evidence="4 5">
    <name type="scientific">Noviherbaspirillum humi</name>
    <dbReference type="NCBI Taxonomy" id="1688639"/>
    <lineage>
        <taxon>Bacteria</taxon>
        <taxon>Pseudomonadati</taxon>
        <taxon>Pseudomonadota</taxon>
        <taxon>Betaproteobacteria</taxon>
        <taxon>Burkholderiales</taxon>
        <taxon>Oxalobacteraceae</taxon>
        <taxon>Noviherbaspirillum</taxon>
    </lineage>
</organism>
<dbReference type="Pfam" id="PF18676">
    <property type="entry name" value="MBG_2"/>
    <property type="match status" value="8"/>
</dbReference>
<dbReference type="Gene3D" id="2.160.20.10">
    <property type="entry name" value="Single-stranded right-handed beta-helix, Pectin lyase-like"/>
    <property type="match status" value="2"/>
</dbReference>
<dbReference type="Pfam" id="PF05860">
    <property type="entry name" value="TPS"/>
    <property type="match status" value="1"/>
</dbReference>
<keyword evidence="5" id="KW-1185">Reference proteome</keyword>
<dbReference type="InterPro" id="IPR043710">
    <property type="entry name" value="DUF5650"/>
</dbReference>
<evidence type="ECO:0000313" key="5">
    <source>
        <dbReference type="Proteomes" id="UP000198284"/>
    </source>
</evidence>
<dbReference type="SMART" id="SM00912">
    <property type="entry name" value="Haemagg_act"/>
    <property type="match status" value="1"/>
</dbReference>
<feature type="compositionally biased region" description="Low complexity" evidence="1">
    <location>
        <begin position="3004"/>
        <end position="3015"/>
    </location>
</feature>
<proteinExistence type="predicted"/>
<keyword evidence="2" id="KW-0732">Signal</keyword>
<feature type="chain" id="PRO_5013212370" evidence="2">
    <location>
        <begin position="45"/>
        <end position="3183"/>
    </location>
</feature>
<feature type="compositionally biased region" description="Polar residues" evidence="1">
    <location>
        <begin position="3031"/>
        <end position="3042"/>
    </location>
</feature>
<evidence type="ECO:0000259" key="3">
    <source>
        <dbReference type="SMART" id="SM00912"/>
    </source>
</evidence>
<feature type="domain" description="Filamentous haemagglutinin FhaB/tRNA nuclease CdiA-like TPS" evidence="3">
    <location>
        <begin position="48"/>
        <end position="160"/>
    </location>
</feature>
<dbReference type="Proteomes" id="UP000198284">
    <property type="component" value="Unassembled WGS sequence"/>
</dbReference>
<dbReference type="InterPro" id="IPR011050">
    <property type="entry name" value="Pectin_lyase_fold/virulence"/>
</dbReference>
<evidence type="ECO:0000256" key="2">
    <source>
        <dbReference type="SAM" id="SignalP"/>
    </source>
</evidence>
<evidence type="ECO:0000313" key="4">
    <source>
        <dbReference type="EMBL" id="SNS54422.1"/>
    </source>
</evidence>
<dbReference type="EMBL" id="FZOT01000003">
    <property type="protein sequence ID" value="SNS54422.1"/>
    <property type="molecule type" value="Genomic_DNA"/>
</dbReference>
<dbReference type="Gene3D" id="3.30.160.710">
    <property type="match status" value="8"/>
</dbReference>
<feature type="region of interest" description="Disordered" evidence="1">
    <location>
        <begin position="2995"/>
        <end position="3042"/>
    </location>
</feature>
<feature type="region of interest" description="Disordered" evidence="1">
    <location>
        <begin position="3068"/>
        <end position="3091"/>
    </location>
</feature>
<dbReference type="Pfam" id="PF18888">
    <property type="entry name" value="DUF5650"/>
    <property type="match status" value="10"/>
</dbReference>
<dbReference type="SUPFAM" id="SSF51126">
    <property type="entry name" value="Pectin lyase-like"/>
    <property type="match status" value="1"/>
</dbReference>
<dbReference type="InterPro" id="IPR008638">
    <property type="entry name" value="FhaB/CdiA-like_TPS"/>
</dbReference>
<dbReference type="InterPro" id="IPR012334">
    <property type="entry name" value="Pectin_lyas_fold"/>
</dbReference>
<dbReference type="InterPro" id="IPR041248">
    <property type="entry name" value="YDG"/>
</dbReference>
<name>A0A239FE37_9BURK</name>
<sequence length="3183" mass="314541">MQLRLGRTRLIVRWRPRKVSSGLWCRLLLRALLGLCGTASLAQAQVAPAVLPAGAQVSAGAASIAQSGSAMTVTQSTPKAILNWNSFDIGPSASVTFNQPSRDAVALNRVVGLSPSQIHGQLNANGQVFLVNPQGILFGPTAQVNVGGLVASTMAIADADFMSGNYRFERNGSTASVVNQGKLTAADAGYIALLAPEVINEGVITARLGTVAMAAGEAISLDFRGDGVLGVSVDAATVKTLVENRQMVIAEGGTVYLSAKAAGALGGVMVSNSGTVKATSLANRGGVIRLEANGGVIDNSGTLSTAGEAGAAGGRIEVANRADADRPVGVLVHTGTMNADGNGAAGGQIALTLDKLLSAGQISVNGSSGGRIDAQLTGDLLETTSAKLSANGTDQGGSITMQSSGGRLFSSGRYEAKGHVGGGIDMLGRDIALNAAALDASGAQQGGTIRIGGDWQGSGDVQRAQSTYVTQATSITADATEKGNGGKVVVWSDGQTSFYGTASARGGMQGGDGGAIEVSGKAQLTFGGMGDASAAAGKAGVLLLDPKNIVIDSTGSGIAAFDLLDPNPQSGGAFGASTSNRLTVLSNGNLAVAKPADSFVANNAGAAYLFNGTSGALISTLSGSQANDQVGLGGITALSNGNYVVSSYNWANGTATNAGAATWGNGATGITGFVSSTNSLVGLKANNYVSKGGITALSNGNYVVSSYNWTNGTLNNAGAVTWGNGASGITGLVTSSNSLVGSWKNDQVGIGGVSALSNGNYVVNSYNWANIGALFVGAVTWGNGTSGITGAISSSNSLIGSQANDQVGYAGITVLSNDNYVVKSPYWANGTVSSAGAATWGRGTSGVAGLITGTNSLVGSSANDQIGIGGVSALANGNYVVNSYYWANGTATRAGAATWGNGASGITGSVDSNNSLVGSRTNDLVSIGGTTALSNGNYVVTSYNWANGTNANAGAATWGNGTTGITGLISATNSLVGTTGTVGRGGTVALTNGNYVVNSYTWANGASNNAGAITWGDGNAGLAGTVSSTNSLISTKANDFIGYGGVTALSNGNYVVNSYFYYWPNGSTNAGAITWGNGTGGTTGLVSSTNSLVGAKSNDYVGYGGVTALSNGSYVVNSYRWGNGTATSAGAVTWLNGTSAFSGLVSSANSLVGSQTNDQVGLGGITALANSNFVVSSHNWANGTATSVGAVTWTSATSPLTGAVGASNSLVGSYAGDQMGASTVRELANGNVLTGASSARSGTTSNAGRISIIAPGTTNPSFGTYPAGDIYLNPAYLTKITNTGTSLVLQANNDITVNSAVTTSASGNGGTLTLQAGRSISLNASITTDNGNLTLIANDKLASGVVDAYRDPGTAVLSMASGTVLDAGTGNIVLKIEDGAGKTNKSYGGMTLRQVQGKTITATTPTGSNITLNGTVSATASGDSVVLAAGGNFVNNAGASAINPGAGRYLVYSQSPLLNTLGGLSALPLYNKTYAADPPATITSSGSRFIYSLAPTLTYTADNASRVYGDANPSLTYSVSGLVGSDALGTAASGSPTLSITATPSSNVGSYAISISQGSLVSDLGYSLAFVNGTLSVTPAPLTISTSAVTKTYDGTTSAAGNPIVTAGTLYNGTTLSGGSYAFLDKNAGTGKTVTVSAVTVNDGNGGGNYSVTYASNTGSTIDPKTLTVTAAGQNKVYDGTTSASVTLSDDRIAGDALSLSYLNASFADKHAGTGKTVSVNGLGKSGADAGNYVLAGTSAVASADITPASLIITADGKTKVYGDANPGLSATYSGFASGDTAASLTGALNLATPATAASGTGSYAITPSGQSSGDYSISYVPGALTVTPAPLNITADGKSKVYGDANPAFTASYAGLRNGDTAASLSGSLSYSTAAGTGSNVGSYTITPGGQSSGNYSITYVDGTLDVTPAPLAVTAVDGSRQYGLANPGFTASYAGFKNGESAASLGGTLTFSTAAAPASNVGSYSVTPGGYTSSNYSISYVPGTLTITPAPLTIRSSDVVKTYDGTMNAAGSLVVASGSLYNGNTLSGGSYAFLDKNAGTGKTVTVSGVTVNDGNGGSNYSVTYADNTNSAITPRALTVTASAQNKVYDGTVLATAALADDRIVGDALTTGYASAVFADRNAGTAKNVTVSGISLAGADAGNYTFNVVAGASADIAPRPLTVAATGQNKVYDGTTAATVNLSDDRIAGDILAASYTNAAFADKHAGISKAISVSGIAKSGTDAGNYVLANPSTVASADITPAALTITADDKSRLYGVANPALTAIYAGLVGGDSAASLAGTLSLSTPAGPASNVGAYAITPSGQSSGDYTISYLPGTLSVTPAPLTISSGAVTKTYDGTTSAAGNPIVTAGTLYNGNTLSGGSYAFLDKNAGTGKTVTVSGVTVSDGNGGGNYSITYADNTNSAINPKPLALSATAQNKTYDGTSVAAVSLADDRIAGDVLSAAYAAASFSDKNAGTGKTVTVSDLSLSGADARNYTVNASVATVADITPRILTVTATGQNKIYDGSASATVALLDDRIAGDALSISHGGASFADKHAGIGKSIAVSGISKSGADAGNYAFASTGATATADISPAPLAIVADDKSRLYGDANPAFTASYTGLRSGDTPASLAGSLTFSTPAHGASHVGSYAITPAGLSSGDYSISYVGGTLAVAPSPLTVTADNASRQYGLANPSFTASYSGFKNGDTASSLGGTLAFSTAATAGSNVGSYGIAPNGHASSNYSISYAPGTLTVTPAPITISSSDVSKIYDGTTSAAGSAVIASGSLYNGNTLTGGSYAFLNRNAGTGKTVTVTGVTVNDGNGGNNYSITYANNTGSTITRKPLAVTAAGQDKVYDGTTAAMVTLSDDRILGDALSISYGSAAFASKNAGPNQAVAVHGIAASGLDAANYQLAGTTAAATASIAKAPLTITADDKNRLMSQATPPFTATYAGLVAGESAADLSGTLAYATPATSVSPPGSYAIVPSGQTSSNYAISFAAGTLKVAADPLPAPAPAPVPSPSTSPASSPASAPVQTPPVNAPVSGPPLPTAQQPLGDTPTSPSTWLPPVRTLLDLIAPSGAAAPLLRNVNGDGERQENPNRIGSGKGWNDSLGSVRLAATTVERDVDGCLISPSRCAPPDKVIARRADGEPLPGWRLFDAESLRSIVLDPPPGSLPLPVELTLRRERGSEAVIRTLPERSSQ</sequence>
<reference evidence="4 5" key="1">
    <citation type="submission" date="2017-06" db="EMBL/GenBank/DDBJ databases">
        <authorList>
            <person name="Kim H.J."/>
            <person name="Triplett B.A."/>
        </authorList>
    </citation>
    <scope>NUCLEOTIDE SEQUENCE [LARGE SCALE GENOMIC DNA]</scope>
    <source>
        <strain evidence="4 5">U15</strain>
    </source>
</reference>
<dbReference type="InterPro" id="IPR041286">
    <property type="entry name" value="MBG_2"/>
</dbReference>
<dbReference type="Pfam" id="PF18657">
    <property type="entry name" value="YDG"/>
    <property type="match status" value="10"/>
</dbReference>
<dbReference type="NCBIfam" id="TIGR01901">
    <property type="entry name" value="adhes_NPXG"/>
    <property type="match status" value="1"/>
</dbReference>
<feature type="compositionally biased region" description="Pro residues" evidence="1">
    <location>
        <begin position="3016"/>
        <end position="3030"/>
    </location>
</feature>
<evidence type="ECO:0000256" key="1">
    <source>
        <dbReference type="SAM" id="MobiDB-lite"/>
    </source>
</evidence>
<gene>
    <name evidence="4" type="ORF">SAMN06265795_103289</name>
</gene>
<feature type="signal peptide" evidence="2">
    <location>
        <begin position="1"/>
        <end position="44"/>
    </location>
</feature>